<dbReference type="GO" id="GO:0005829">
    <property type="term" value="C:cytosol"/>
    <property type="evidence" value="ECO:0007669"/>
    <property type="project" value="TreeGrafter"/>
</dbReference>
<sequence length="551" mass="60824">MKLKGFIYSMVCTGLICACNTVVPYDILIKNGRILDGSGKPSYLGDIAIYADTIAAIGTLEKATGTLEIDAKGLAVAPGFINMLSWANESLIEDGRSQGDIRQGVTLEVLGEGSSMGPLTAAMKKEMKEDQEDITYAISWTTLGEYLEFLEDKGVSTNIASFLGNGTLREHTIGYENRPPTDTEMETMKTLTRQAMEEGAVGLSTSLIYVPSGHANTDEIIELAKVVSEYDGMYISHIRDEEGGLLDAVQELISISEKAALPAEIYHFKASGNANWQLLDSAIQMVDNARDRGLPITTDMYMYNASSTGLNVVLPAWAKEGGHDATMKLIEQPAQRRRMMAEIDFHVPPDKILLVGFRQKAMRNLIGKTLAEVAAERKKSPNETLVDLIYEDDSRIQVVYFSMSEDNIKKKLKLPYMSICSDAGSYTNEGVFLEQSTHPRAYGSFARLLGHYVREEKVIPLEEAIFKLTTLPATNLKLKKRGALKKGFYADVVIFDPEKIKDNATFEKPHQYATGMLRVFVNGTQVLKNGEHTGAFPGRFVRGPGWKPTKP</sequence>
<dbReference type="InterPro" id="IPR013108">
    <property type="entry name" value="Amidohydro_3"/>
</dbReference>
<proteinExistence type="predicted"/>
<dbReference type="RefSeq" id="WP_091874307.1">
    <property type="nucleotide sequence ID" value="NZ_FNAO01000019.1"/>
</dbReference>
<dbReference type="Gene3D" id="2.30.40.10">
    <property type="entry name" value="Urease, subunit C, domain 1"/>
    <property type="match status" value="1"/>
</dbReference>
<dbReference type="SUPFAM" id="SSF51338">
    <property type="entry name" value="Composite domain of metallo-dependent hydrolases"/>
    <property type="match status" value="1"/>
</dbReference>
<evidence type="ECO:0000313" key="3">
    <source>
        <dbReference type="Proteomes" id="UP000199109"/>
    </source>
</evidence>
<accession>A0A1G7J7G4</accession>
<reference evidence="2 3" key="1">
    <citation type="submission" date="2016-10" db="EMBL/GenBank/DDBJ databases">
        <authorList>
            <person name="de Groot N.N."/>
        </authorList>
    </citation>
    <scope>NUCLEOTIDE SEQUENCE [LARGE SCALE GENOMIC DNA]</scope>
    <source>
        <strain evidence="2 3">DSM 23421</strain>
    </source>
</reference>
<dbReference type="InterPro" id="IPR011059">
    <property type="entry name" value="Metal-dep_hydrolase_composite"/>
</dbReference>
<dbReference type="Proteomes" id="UP000199109">
    <property type="component" value="Unassembled WGS sequence"/>
</dbReference>
<dbReference type="PANTHER" id="PTHR11647">
    <property type="entry name" value="HYDRANTOINASE/DIHYDROPYRIMIDINASE FAMILY MEMBER"/>
    <property type="match status" value="1"/>
</dbReference>
<dbReference type="CDD" id="cd01297">
    <property type="entry name" value="D-aminoacylase"/>
    <property type="match status" value="1"/>
</dbReference>
<dbReference type="STRING" id="641691.SAMN05421636_11912"/>
<protein>
    <submittedName>
        <fullName evidence="2">N-acyl-D-amino-acid deacylase</fullName>
    </submittedName>
</protein>
<keyword evidence="3" id="KW-1185">Reference proteome</keyword>
<dbReference type="PANTHER" id="PTHR11647:SF1">
    <property type="entry name" value="COLLAPSIN RESPONSE MEDIATOR PROTEIN"/>
    <property type="match status" value="1"/>
</dbReference>
<evidence type="ECO:0000259" key="1">
    <source>
        <dbReference type="Pfam" id="PF07969"/>
    </source>
</evidence>
<dbReference type="EMBL" id="FNAO01000019">
    <property type="protein sequence ID" value="SDF20805.1"/>
    <property type="molecule type" value="Genomic_DNA"/>
</dbReference>
<dbReference type="InterPro" id="IPR050378">
    <property type="entry name" value="Metallo-dep_Hydrolases_sf"/>
</dbReference>
<dbReference type="PROSITE" id="PS51257">
    <property type="entry name" value="PROKAR_LIPOPROTEIN"/>
    <property type="match status" value="1"/>
</dbReference>
<gene>
    <name evidence="2" type="ORF">SAMN05421636_11912</name>
</gene>
<dbReference type="GO" id="GO:0016812">
    <property type="term" value="F:hydrolase activity, acting on carbon-nitrogen (but not peptide) bonds, in cyclic amides"/>
    <property type="evidence" value="ECO:0007669"/>
    <property type="project" value="TreeGrafter"/>
</dbReference>
<organism evidence="2 3">
    <name type="scientific">Pricia antarctica</name>
    <dbReference type="NCBI Taxonomy" id="641691"/>
    <lineage>
        <taxon>Bacteria</taxon>
        <taxon>Pseudomonadati</taxon>
        <taxon>Bacteroidota</taxon>
        <taxon>Flavobacteriia</taxon>
        <taxon>Flavobacteriales</taxon>
        <taxon>Flavobacteriaceae</taxon>
        <taxon>Pricia</taxon>
    </lineage>
</organism>
<dbReference type="Pfam" id="PF07969">
    <property type="entry name" value="Amidohydro_3"/>
    <property type="match status" value="1"/>
</dbReference>
<dbReference type="Gene3D" id="3.20.20.140">
    <property type="entry name" value="Metal-dependent hydrolases"/>
    <property type="match status" value="2"/>
</dbReference>
<evidence type="ECO:0000313" key="2">
    <source>
        <dbReference type="EMBL" id="SDF20805.1"/>
    </source>
</evidence>
<dbReference type="AlphaFoldDB" id="A0A1G7J7G4"/>
<feature type="domain" description="Amidohydrolase 3" evidence="1">
    <location>
        <begin position="440"/>
        <end position="526"/>
    </location>
</feature>
<name>A0A1G7J7G4_9FLAO</name>
<dbReference type="InterPro" id="IPR032466">
    <property type="entry name" value="Metal_Hydrolase"/>
</dbReference>
<dbReference type="SUPFAM" id="SSF51556">
    <property type="entry name" value="Metallo-dependent hydrolases"/>
    <property type="match status" value="1"/>
</dbReference>
<dbReference type="OrthoDB" id="9775607at2"/>